<evidence type="ECO:0000313" key="3">
    <source>
        <dbReference type="Proteomes" id="UP001429745"/>
    </source>
</evidence>
<keyword evidence="3" id="KW-1185">Reference proteome</keyword>
<feature type="compositionally biased region" description="Basic and acidic residues" evidence="1">
    <location>
        <begin position="1"/>
        <end position="17"/>
    </location>
</feature>
<sequence length="142" mass="15736">MTDDKPNRRGPLDRAESIKWPANRSRELKPTAAEIDLQRAQAALAKLFTAIENYNQFAEKAGQALTREDIKGMTPEEVDAAYDAGDLDQALGRITPADQELVDRATNSQTITYTEAKRLHEMGHSELVANLPITNITKDGKD</sequence>
<protein>
    <submittedName>
        <fullName evidence="2">Uncharacterized protein</fullName>
    </submittedName>
</protein>
<evidence type="ECO:0000256" key="1">
    <source>
        <dbReference type="SAM" id="MobiDB-lite"/>
    </source>
</evidence>
<gene>
    <name evidence="2" type="ORF">HF576_16435</name>
</gene>
<dbReference type="EMBL" id="JABACI010000005">
    <property type="protein sequence ID" value="NLP85436.1"/>
    <property type="molecule type" value="Genomic_DNA"/>
</dbReference>
<dbReference type="Proteomes" id="UP001429745">
    <property type="component" value="Unassembled WGS sequence"/>
</dbReference>
<reference evidence="2 3" key="1">
    <citation type="submission" date="2020-04" db="EMBL/GenBank/DDBJ databases">
        <title>CFH 90308 Microbacterium sp.</title>
        <authorList>
            <person name="Nie G."/>
            <person name="Ming H."/>
            <person name="Xia T."/>
        </authorList>
    </citation>
    <scope>NUCLEOTIDE SEQUENCE [LARGE SCALE GENOMIC DNA]</scope>
    <source>
        <strain evidence="2 3">CFH 90308</strain>
    </source>
</reference>
<organism evidence="2 3">
    <name type="scientific">Microbacterium salsuginis</name>
    <dbReference type="NCBI Taxonomy" id="2722803"/>
    <lineage>
        <taxon>Bacteria</taxon>
        <taxon>Bacillati</taxon>
        <taxon>Actinomycetota</taxon>
        <taxon>Actinomycetes</taxon>
        <taxon>Micrococcales</taxon>
        <taxon>Microbacteriaceae</taxon>
        <taxon>Microbacterium</taxon>
    </lineage>
</organism>
<dbReference type="RefSeq" id="WP_168913927.1">
    <property type="nucleotide sequence ID" value="NZ_JABACI010000005.1"/>
</dbReference>
<proteinExistence type="predicted"/>
<evidence type="ECO:0000313" key="2">
    <source>
        <dbReference type="EMBL" id="NLP85436.1"/>
    </source>
</evidence>
<name>A0ABX1KEG0_9MICO</name>
<accession>A0ABX1KEG0</accession>
<feature type="region of interest" description="Disordered" evidence="1">
    <location>
        <begin position="1"/>
        <end position="25"/>
    </location>
</feature>
<comment type="caution">
    <text evidence="2">The sequence shown here is derived from an EMBL/GenBank/DDBJ whole genome shotgun (WGS) entry which is preliminary data.</text>
</comment>